<evidence type="ECO:0000313" key="1">
    <source>
        <dbReference type="EMBL" id="ERM84435.1"/>
    </source>
</evidence>
<keyword evidence="2" id="KW-1185">Reference proteome</keyword>
<evidence type="ECO:0000313" key="2">
    <source>
        <dbReference type="Proteomes" id="UP000016843"/>
    </source>
</evidence>
<dbReference type="Proteomes" id="UP000016843">
    <property type="component" value="Unassembled WGS sequence"/>
</dbReference>
<reference evidence="1 2" key="1">
    <citation type="journal article" date="2013" name="Genome Announc.">
        <title>Draft Genome Sequence of the Psychrophilic and Alkaliphilic Rhodonellum psychrophilum Strain GCM71T.</title>
        <authorList>
            <person name="Hauptmann A.L."/>
            <person name="Glaring M.A."/>
            <person name="Hallin P.F."/>
            <person name="Prieme A."/>
            <person name="Stougaard P."/>
        </authorList>
    </citation>
    <scope>NUCLEOTIDE SEQUENCE [LARGE SCALE GENOMIC DNA]</scope>
    <source>
        <strain evidence="1 2">GCM71</strain>
    </source>
</reference>
<dbReference type="AlphaFoldDB" id="U5BUX3"/>
<dbReference type="EMBL" id="AWXR01000004">
    <property type="protein sequence ID" value="ERM84435.1"/>
    <property type="molecule type" value="Genomic_DNA"/>
</dbReference>
<proteinExistence type="predicted"/>
<name>U5BUX3_9BACT</name>
<accession>U5BUX3</accession>
<gene>
    <name evidence="1" type="ORF">P872_25095</name>
</gene>
<protein>
    <submittedName>
        <fullName evidence="1">Uncharacterized protein</fullName>
    </submittedName>
</protein>
<sequence>MKSLKWAFMKKNKRGNYYLDLDYQNFFWAK</sequence>
<comment type="caution">
    <text evidence="1">The sequence shown here is derived from an EMBL/GenBank/DDBJ whole genome shotgun (WGS) entry which is preliminary data.</text>
</comment>
<organism evidence="1 2">
    <name type="scientific">Rhodonellum psychrophilum GCM71 = DSM 17998</name>
    <dbReference type="NCBI Taxonomy" id="1123057"/>
    <lineage>
        <taxon>Bacteria</taxon>
        <taxon>Pseudomonadati</taxon>
        <taxon>Bacteroidota</taxon>
        <taxon>Cytophagia</taxon>
        <taxon>Cytophagales</taxon>
        <taxon>Cytophagaceae</taxon>
        <taxon>Rhodonellum</taxon>
    </lineage>
</organism>